<keyword evidence="9" id="KW-0805">Transcription regulation</keyword>
<dbReference type="SUPFAM" id="SSF47384">
    <property type="entry name" value="Homodimeric domain of signal transducing histidine kinase"/>
    <property type="match status" value="1"/>
</dbReference>
<name>A0A1I1G3V2_9BACT</name>
<keyword evidence="5" id="KW-0547">Nucleotide-binding</keyword>
<evidence type="ECO:0000259" key="15">
    <source>
        <dbReference type="PROSITE" id="PS50110"/>
    </source>
</evidence>
<accession>A0A1I1G3V2</accession>
<dbReference type="InterPro" id="IPR011006">
    <property type="entry name" value="CheY-like_superfamily"/>
</dbReference>
<dbReference type="Gene3D" id="3.30.565.10">
    <property type="entry name" value="Histidine kinase-like ATPase, C-terminal domain"/>
    <property type="match status" value="1"/>
</dbReference>
<dbReference type="Gene3D" id="1.10.10.60">
    <property type="entry name" value="Homeodomain-like"/>
    <property type="match status" value="1"/>
</dbReference>
<evidence type="ECO:0000256" key="8">
    <source>
        <dbReference type="ARBA" id="ARBA00023012"/>
    </source>
</evidence>
<dbReference type="SUPFAM" id="SSF46689">
    <property type="entry name" value="Homeodomain-like"/>
    <property type="match status" value="1"/>
</dbReference>
<feature type="transmembrane region" description="Helical" evidence="12">
    <location>
        <begin position="784"/>
        <end position="802"/>
    </location>
</feature>
<dbReference type="SUPFAM" id="SSF50998">
    <property type="entry name" value="Quinoprotein alcohol dehydrogenase-like"/>
    <property type="match status" value="1"/>
</dbReference>
<dbReference type="Gene3D" id="1.10.287.130">
    <property type="match status" value="1"/>
</dbReference>
<dbReference type="Gene3D" id="2.130.10.10">
    <property type="entry name" value="YVTN repeat-like/Quinoprotein amine dehydrogenase"/>
    <property type="match status" value="2"/>
</dbReference>
<dbReference type="InterPro" id="IPR013783">
    <property type="entry name" value="Ig-like_fold"/>
</dbReference>
<feature type="domain" description="Response regulatory" evidence="15">
    <location>
        <begin position="1101"/>
        <end position="1216"/>
    </location>
</feature>
<dbReference type="InterPro" id="IPR009057">
    <property type="entry name" value="Homeodomain-like_sf"/>
</dbReference>
<keyword evidence="12" id="KW-0812">Transmembrane</keyword>
<evidence type="ECO:0000256" key="5">
    <source>
        <dbReference type="ARBA" id="ARBA00022741"/>
    </source>
</evidence>
<dbReference type="STRING" id="662367.SAMN05216167_101373"/>
<dbReference type="PRINTS" id="PR00344">
    <property type="entry name" value="BCTRLSENSOR"/>
</dbReference>
<keyword evidence="7" id="KW-0067">ATP-binding</keyword>
<dbReference type="InterPro" id="IPR003594">
    <property type="entry name" value="HATPase_dom"/>
</dbReference>
<dbReference type="FunFam" id="1.10.287.130:FF:000045">
    <property type="entry name" value="Two-component system sensor histidine kinase/response regulator"/>
    <property type="match status" value="1"/>
</dbReference>
<evidence type="ECO:0000256" key="12">
    <source>
        <dbReference type="SAM" id="Phobius"/>
    </source>
</evidence>
<feature type="modified residue" description="4-aspartylphosphate" evidence="11">
    <location>
        <position position="1149"/>
    </location>
</feature>
<dbReference type="SUPFAM" id="SSF52172">
    <property type="entry name" value="CheY-like"/>
    <property type="match status" value="1"/>
</dbReference>
<evidence type="ECO:0000259" key="13">
    <source>
        <dbReference type="PROSITE" id="PS01124"/>
    </source>
</evidence>
<dbReference type="InterPro" id="IPR004358">
    <property type="entry name" value="Sig_transdc_His_kin-like_C"/>
</dbReference>
<dbReference type="InterPro" id="IPR005467">
    <property type="entry name" value="His_kinase_dom"/>
</dbReference>
<dbReference type="Pfam" id="PF07494">
    <property type="entry name" value="Reg_prop"/>
    <property type="match status" value="2"/>
</dbReference>
<evidence type="ECO:0000313" key="16">
    <source>
        <dbReference type="EMBL" id="SFC05992.1"/>
    </source>
</evidence>
<dbReference type="GO" id="GO:0000155">
    <property type="term" value="F:phosphorelay sensor kinase activity"/>
    <property type="evidence" value="ECO:0007669"/>
    <property type="project" value="InterPro"/>
</dbReference>
<comment type="catalytic activity">
    <reaction evidence="1">
        <text>ATP + protein L-histidine = ADP + protein N-phospho-L-histidine.</text>
        <dbReference type="EC" id="2.7.13.3"/>
    </reaction>
</comment>
<dbReference type="InterPro" id="IPR036890">
    <property type="entry name" value="HATPase_C_sf"/>
</dbReference>
<dbReference type="SMART" id="SM00388">
    <property type="entry name" value="HisKA"/>
    <property type="match status" value="1"/>
</dbReference>
<dbReference type="PROSITE" id="PS50109">
    <property type="entry name" value="HIS_KIN"/>
    <property type="match status" value="1"/>
</dbReference>
<keyword evidence="6 16" id="KW-0418">Kinase</keyword>
<keyword evidence="17" id="KW-1185">Reference proteome</keyword>
<dbReference type="InterPro" id="IPR011110">
    <property type="entry name" value="Reg_prop"/>
</dbReference>
<evidence type="ECO:0000256" key="7">
    <source>
        <dbReference type="ARBA" id="ARBA00022840"/>
    </source>
</evidence>
<reference evidence="16 17" key="1">
    <citation type="submission" date="2016-10" db="EMBL/GenBank/DDBJ databases">
        <authorList>
            <person name="de Groot N.N."/>
        </authorList>
    </citation>
    <scope>NUCLEOTIDE SEQUENCE [LARGE SCALE GENOMIC DNA]</scope>
    <source>
        <strain evidence="16 17">DSM 26130</strain>
    </source>
</reference>
<evidence type="ECO:0000256" key="6">
    <source>
        <dbReference type="ARBA" id="ARBA00022777"/>
    </source>
</evidence>
<dbReference type="SMART" id="SM00387">
    <property type="entry name" value="HATPase_c"/>
    <property type="match status" value="1"/>
</dbReference>
<keyword evidence="12" id="KW-0472">Membrane</keyword>
<dbReference type="Gene3D" id="3.40.50.2300">
    <property type="match status" value="1"/>
</dbReference>
<dbReference type="Pfam" id="PF02518">
    <property type="entry name" value="HATPase_c"/>
    <property type="match status" value="1"/>
</dbReference>
<dbReference type="InterPro" id="IPR003661">
    <property type="entry name" value="HisK_dim/P_dom"/>
</dbReference>
<dbReference type="Pfam" id="PF00512">
    <property type="entry name" value="HisKA"/>
    <property type="match status" value="1"/>
</dbReference>
<dbReference type="InterPro" id="IPR011123">
    <property type="entry name" value="Y_Y_Y"/>
</dbReference>
<evidence type="ECO:0000256" key="2">
    <source>
        <dbReference type="ARBA" id="ARBA00012438"/>
    </source>
</evidence>
<dbReference type="Pfam" id="PF07495">
    <property type="entry name" value="Y_Y_Y"/>
    <property type="match status" value="1"/>
</dbReference>
<dbReference type="Gene3D" id="2.60.40.10">
    <property type="entry name" value="Immunoglobulins"/>
    <property type="match status" value="1"/>
</dbReference>
<sequence length="1353" mass="152770">MNRIGQFFRQCMHRFSWWVACFWVIGLLGRVIPARASFPEPEYLTVRSGLPQGFVNSIIQDRRGFIWLSTRDGLCRYDGVRFRIYTNDPQQQYSLSFSSLYEIKEDRKGRLWIRTETNGIDCFDPVTEKSNRISNSHPYRQALGRDQLIGIWPDKSGNVWVATKTNGFFRLNANGSISHKFWGMQGDTVQRTLHSMLFDRHNHLWLSAQDGLFRYDIATGKFTGFRTAQGLPGNDVYGLHERANGELMLGFPGQVAILNPTGGRVRKVIPLPADPTSLPLFTGDAKGIDYINQGRYTDKEGLVPLLTDSNNPSAGTYRSPKLAHFSPLSLLVDRTNVLWLGLDGDGVIKYDLNKRSFQTWPYVHKFQTDWLTQQFGVPPAAIPELIRQQAASDIRYQFDNTKTLWISSTKTPPYQYIASQKLFAPVQPTGIEARWLPSPANFRLTAISAGTQGDIWGLLAPHNQAVVRYNADKRTFTAFPLPLPDRHPYVIRAMMVDGGRVYLATENHGLLRADLSTKRLIRWQVGEKNPQSLPGNSLLCLTQDPVHYNYLWIGTFGRGLCLLDKLTGRIRQFTMAQGLPNNVIYAIHPDKNGHLWLSTNRGLCRFDTRTFEARSYTADDGLPSDEFNLFQDVALPDGRLIFGGISGYTSFDPQLVREDHFKPVVALTALRINNQLISTTTPDSPIQRDIDETKEIVLDHQQNFLSIDFSALQFNQSRKNQYRYRLIGLEDNWISSGNQATATYTNLPPKTYTFLVNASNTSGIWSSHVHSLTIVIEPPLWATWWAYLGYALLLLGALVSYVRIRIRRLRQQSEMELREQEAVQLKHLDEVKTRFFANITHELRTPLTLIISPLEQVLTETLNSPVHHRLTIIYRNANRLLRLINELLDLAKLDAGNLTVTPTPGNLPEFIDRTVLVFAEEAERKHILLQLTHHIRHHHYWFDADKVEKILTNLLSNALKFTNDHGSVTVTTQVHPVEALSAIVSNTDLICLTVHNTGASIPANKLANVFDRFYQVDPTSDSAMNGSGIGLALVKELVEIMQGTISVTSSPLEGTTFVVELPCRQVNAPPAPTATTPVFDSTSNGSYTLTNQPTDAENTARLLLVEDDDEIADYVISTLNTEWTIQRVNNGRLGLAAAIADGPDMIISDVLMPEMDGYELCRQLKNNPITSHIPILLLTAKVAVESRLEGLTAGADDYLAKPFQVNELRGRIRNRLAHQHRMRQYYRTQLLGEGHLPMASQAPADEFMNRVYNVLESRLDDTTFGVEPLATDIGMSRMHLNRKVKAMTGLTPNELIRVVRLNRAAELLLTGASISEVADRVGFDTPAYFSKVFKDQYHLTPSEYVEKNRHEMV</sequence>
<feature type="domain" description="HTH araC/xylS-type" evidence="13">
    <location>
        <begin position="1249"/>
        <end position="1347"/>
    </location>
</feature>
<evidence type="ECO:0000256" key="11">
    <source>
        <dbReference type="PROSITE-ProRule" id="PRU00169"/>
    </source>
</evidence>
<evidence type="ECO:0000256" key="4">
    <source>
        <dbReference type="ARBA" id="ARBA00022679"/>
    </source>
</evidence>
<dbReference type="CDD" id="cd17574">
    <property type="entry name" value="REC_OmpR"/>
    <property type="match status" value="1"/>
</dbReference>
<dbReference type="InterPro" id="IPR001789">
    <property type="entry name" value="Sig_transdc_resp-reg_receiver"/>
</dbReference>
<keyword evidence="10" id="KW-0804">Transcription</keyword>
<evidence type="ECO:0000256" key="10">
    <source>
        <dbReference type="ARBA" id="ARBA00023163"/>
    </source>
</evidence>
<dbReference type="SMART" id="SM00342">
    <property type="entry name" value="HTH_ARAC"/>
    <property type="match status" value="1"/>
</dbReference>
<dbReference type="PANTHER" id="PTHR43547">
    <property type="entry name" value="TWO-COMPONENT HISTIDINE KINASE"/>
    <property type="match status" value="1"/>
</dbReference>
<evidence type="ECO:0000256" key="3">
    <source>
        <dbReference type="ARBA" id="ARBA00022553"/>
    </source>
</evidence>
<dbReference type="CDD" id="cd00082">
    <property type="entry name" value="HisKA"/>
    <property type="match status" value="1"/>
</dbReference>
<dbReference type="Pfam" id="PF12833">
    <property type="entry name" value="HTH_18"/>
    <property type="match status" value="1"/>
</dbReference>
<dbReference type="EC" id="2.7.13.3" evidence="2"/>
<organism evidence="16 17">
    <name type="scientific">Spirosoma endophyticum</name>
    <dbReference type="NCBI Taxonomy" id="662367"/>
    <lineage>
        <taxon>Bacteria</taxon>
        <taxon>Pseudomonadati</taxon>
        <taxon>Bacteroidota</taxon>
        <taxon>Cytophagia</taxon>
        <taxon>Cytophagales</taxon>
        <taxon>Cytophagaceae</taxon>
        <taxon>Spirosoma</taxon>
    </lineage>
</organism>
<keyword evidence="12" id="KW-1133">Transmembrane helix</keyword>
<dbReference type="SUPFAM" id="SSF55874">
    <property type="entry name" value="ATPase domain of HSP90 chaperone/DNA topoisomerase II/histidine kinase"/>
    <property type="match status" value="1"/>
</dbReference>
<gene>
    <name evidence="16" type="ORF">SAMN05216167_101373</name>
</gene>
<feature type="domain" description="Histidine kinase" evidence="14">
    <location>
        <begin position="838"/>
        <end position="1065"/>
    </location>
</feature>
<dbReference type="EMBL" id="FOLQ01000001">
    <property type="protein sequence ID" value="SFC05992.1"/>
    <property type="molecule type" value="Genomic_DNA"/>
</dbReference>
<dbReference type="FunFam" id="3.30.565.10:FF:000037">
    <property type="entry name" value="Hybrid sensor histidine kinase/response regulator"/>
    <property type="match status" value="1"/>
</dbReference>
<dbReference type="InterPro" id="IPR036097">
    <property type="entry name" value="HisK_dim/P_sf"/>
</dbReference>
<keyword evidence="3 11" id="KW-0597">Phosphoprotein</keyword>
<dbReference type="Proteomes" id="UP000198598">
    <property type="component" value="Unassembled WGS sequence"/>
</dbReference>
<dbReference type="FunFam" id="2.60.40.10:FF:000791">
    <property type="entry name" value="Two-component system sensor histidine kinase/response regulator"/>
    <property type="match status" value="1"/>
</dbReference>
<dbReference type="InterPro" id="IPR011047">
    <property type="entry name" value="Quinoprotein_ADH-like_sf"/>
</dbReference>
<proteinExistence type="predicted"/>
<keyword evidence="8" id="KW-0902">Two-component regulatory system</keyword>
<dbReference type="PROSITE" id="PS50110">
    <property type="entry name" value="RESPONSE_REGULATORY"/>
    <property type="match status" value="1"/>
</dbReference>
<dbReference type="PROSITE" id="PS01124">
    <property type="entry name" value="HTH_ARAC_FAMILY_2"/>
    <property type="match status" value="1"/>
</dbReference>
<dbReference type="GO" id="GO:0043565">
    <property type="term" value="F:sequence-specific DNA binding"/>
    <property type="evidence" value="ECO:0007669"/>
    <property type="project" value="InterPro"/>
</dbReference>
<dbReference type="GO" id="GO:0003700">
    <property type="term" value="F:DNA-binding transcription factor activity"/>
    <property type="evidence" value="ECO:0007669"/>
    <property type="project" value="InterPro"/>
</dbReference>
<dbReference type="SMART" id="SM00448">
    <property type="entry name" value="REC"/>
    <property type="match status" value="1"/>
</dbReference>
<dbReference type="Pfam" id="PF00072">
    <property type="entry name" value="Response_reg"/>
    <property type="match status" value="1"/>
</dbReference>
<evidence type="ECO:0000259" key="14">
    <source>
        <dbReference type="PROSITE" id="PS50109"/>
    </source>
</evidence>
<dbReference type="GO" id="GO:0005524">
    <property type="term" value="F:ATP binding"/>
    <property type="evidence" value="ECO:0007669"/>
    <property type="project" value="UniProtKB-KW"/>
</dbReference>
<evidence type="ECO:0000313" key="17">
    <source>
        <dbReference type="Proteomes" id="UP000198598"/>
    </source>
</evidence>
<dbReference type="InterPro" id="IPR018060">
    <property type="entry name" value="HTH_AraC"/>
</dbReference>
<dbReference type="InterPro" id="IPR015943">
    <property type="entry name" value="WD40/YVTN_repeat-like_dom_sf"/>
</dbReference>
<protein>
    <recommendedName>
        <fullName evidence="2">histidine kinase</fullName>
        <ecNumber evidence="2">2.7.13.3</ecNumber>
    </recommendedName>
</protein>
<dbReference type="PANTHER" id="PTHR43547:SF2">
    <property type="entry name" value="HYBRID SIGNAL TRANSDUCTION HISTIDINE KINASE C"/>
    <property type="match status" value="1"/>
</dbReference>
<evidence type="ECO:0000256" key="9">
    <source>
        <dbReference type="ARBA" id="ARBA00023015"/>
    </source>
</evidence>
<keyword evidence="4" id="KW-0808">Transferase</keyword>
<evidence type="ECO:0000256" key="1">
    <source>
        <dbReference type="ARBA" id="ARBA00000085"/>
    </source>
</evidence>
<dbReference type="SUPFAM" id="SSF63829">
    <property type="entry name" value="Calcium-dependent phosphotriesterase"/>
    <property type="match status" value="1"/>
</dbReference>
<dbReference type="CDD" id="cd00146">
    <property type="entry name" value="PKD"/>
    <property type="match status" value="1"/>
</dbReference>